<keyword evidence="3" id="KW-0804">Transcription</keyword>
<dbReference type="Gene3D" id="1.10.10.60">
    <property type="entry name" value="Homeodomain-like"/>
    <property type="match status" value="1"/>
</dbReference>
<dbReference type="SMART" id="SM00342">
    <property type="entry name" value="HTH_ARAC"/>
    <property type="match status" value="1"/>
</dbReference>
<keyword evidence="1" id="KW-0805">Transcription regulation</keyword>
<dbReference type="PROSITE" id="PS01124">
    <property type="entry name" value="HTH_ARAC_FAMILY_2"/>
    <property type="match status" value="1"/>
</dbReference>
<keyword evidence="6" id="KW-1185">Reference proteome</keyword>
<organism evidence="5 6">
    <name type="scientific">Methylocystis echinoides</name>
    <dbReference type="NCBI Taxonomy" id="29468"/>
    <lineage>
        <taxon>Bacteria</taxon>
        <taxon>Pseudomonadati</taxon>
        <taxon>Pseudomonadota</taxon>
        <taxon>Alphaproteobacteria</taxon>
        <taxon>Hyphomicrobiales</taxon>
        <taxon>Methylocystaceae</taxon>
        <taxon>Methylocystis</taxon>
    </lineage>
</organism>
<dbReference type="GO" id="GO:0003700">
    <property type="term" value="F:DNA-binding transcription factor activity"/>
    <property type="evidence" value="ECO:0007669"/>
    <property type="project" value="InterPro"/>
</dbReference>
<dbReference type="AlphaFoldDB" id="A0A9W6LT16"/>
<dbReference type="Pfam" id="PF14525">
    <property type="entry name" value="AraC_binding_2"/>
    <property type="match status" value="1"/>
</dbReference>
<protein>
    <submittedName>
        <fullName evidence="5">AraC family transcriptional regulator</fullName>
    </submittedName>
</protein>
<dbReference type="InterPro" id="IPR050204">
    <property type="entry name" value="AraC_XylS_family_regulators"/>
</dbReference>
<dbReference type="Pfam" id="PF12833">
    <property type="entry name" value="HTH_18"/>
    <property type="match status" value="1"/>
</dbReference>
<keyword evidence="2" id="KW-0238">DNA-binding</keyword>
<evidence type="ECO:0000256" key="3">
    <source>
        <dbReference type="ARBA" id="ARBA00023163"/>
    </source>
</evidence>
<dbReference type="InterPro" id="IPR009057">
    <property type="entry name" value="Homeodomain-like_sf"/>
</dbReference>
<reference evidence="5" key="1">
    <citation type="journal article" date="2023" name="Int. J. Syst. Evol. Microbiol.">
        <title>Methylocystis iwaonis sp. nov., a type II methane-oxidizing bacterium from surface soil of a rice paddy field in Japan, and emended description of the genus Methylocystis (ex Whittenbury et al. 1970) Bowman et al. 1993.</title>
        <authorList>
            <person name="Kaise H."/>
            <person name="Sawadogo J.B."/>
            <person name="Alam M.S."/>
            <person name="Ueno C."/>
            <person name="Dianou D."/>
            <person name="Shinjo R."/>
            <person name="Asakawa S."/>
        </authorList>
    </citation>
    <scope>NUCLEOTIDE SEQUENCE</scope>
    <source>
        <strain evidence="5">LMG27198</strain>
    </source>
</reference>
<sequence length="321" mass="36052">MPFPMMRLRTDDIPRRERMAFVHDFVARHVAGLQFCPAERDNISINLEAMMLPRELTIGRARYTPMHGARTRYLLQDGRQHYLLTVHTEDHEISVGGKEPIKIAAGDVMLVNEGICTEFWLGKPTSVDVVSLNRQVLDTLVPRIGLEASYVLPFDADVLPLLRSYVRTLRRNPPGSVKAAETASRHIYDLAAQMLDNQVRGGANWDGDSIAAARLKLVQQDILERLSDPALNIDAVAGRQRVTARYIQRLFEKSGTSFTDFVREHRLDLAFRILRNRTSAGKTIAAIAYDCGFSDVSSFNRAFRQRFDATPSDVKAAALTA</sequence>
<dbReference type="EMBL" id="BSEC01000001">
    <property type="protein sequence ID" value="GLI94265.1"/>
    <property type="molecule type" value="Genomic_DNA"/>
</dbReference>
<dbReference type="RefSeq" id="WP_281804274.1">
    <property type="nucleotide sequence ID" value="NZ_BSEC01000001.1"/>
</dbReference>
<evidence type="ECO:0000313" key="6">
    <source>
        <dbReference type="Proteomes" id="UP001144323"/>
    </source>
</evidence>
<evidence type="ECO:0000313" key="5">
    <source>
        <dbReference type="EMBL" id="GLI94265.1"/>
    </source>
</evidence>
<dbReference type="SUPFAM" id="SSF46689">
    <property type="entry name" value="Homeodomain-like"/>
    <property type="match status" value="1"/>
</dbReference>
<dbReference type="GO" id="GO:0043565">
    <property type="term" value="F:sequence-specific DNA binding"/>
    <property type="evidence" value="ECO:0007669"/>
    <property type="project" value="InterPro"/>
</dbReference>
<dbReference type="InterPro" id="IPR020449">
    <property type="entry name" value="Tscrpt_reg_AraC-type_HTH"/>
</dbReference>
<feature type="domain" description="HTH araC/xylS-type" evidence="4">
    <location>
        <begin position="216"/>
        <end position="317"/>
    </location>
</feature>
<dbReference type="PANTHER" id="PTHR46796:SF6">
    <property type="entry name" value="ARAC SUBFAMILY"/>
    <property type="match status" value="1"/>
</dbReference>
<dbReference type="InterPro" id="IPR035418">
    <property type="entry name" value="AraC-bd_2"/>
</dbReference>
<proteinExistence type="predicted"/>
<dbReference type="Proteomes" id="UP001144323">
    <property type="component" value="Unassembled WGS sequence"/>
</dbReference>
<evidence type="ECO:0000256" key="2">
    <source>
        <dbReference type="ARBA" id="ARBA00023125"/>
    </source>
</evidence>
<dbReference type="InterPro" id="IPR018060">
    <property type="entry name" value="HTH_AraC"/>
</dbReference>
<dbReference type="PRINTS" id="PR00032">
    <property type="entry name" value="HTHARAC"/>
</dbReference>
<evidence type="ECO:0000259" key="4">
    <source>
        <dbReference type="PROSITE" id="PS01124"/>
    </source>
</evidence>
<accession>A0A9W6LT16</accession>
<comment type="caution">
    <text evidence="5">The sequence shown here is derived from an EMBL/GenBank/DDBJ whole genome shotgun (WGS) entry which is preliminary data.</text>
</comment>
<evidence type="ECO:0000256" key="1">
    <source>
        <dbReference type="ARBA" id="ARBA00023015"/>
    </source>
</evidence>
<name>A0A9W6LT16_9HYPH</name>
<gene>
    <name evidence="5" type="ORF">LMG27198_32570</name>
</gene>
<dbReference type="PANTHER" id="PTHR46796">
    <property type="entry name" value="HTH-TYPE TRANSCRIPTIONAL ACTIVATOR RHAS-RELATED"/>
    <property type="match status" value="1"/>
</dbReference>